<dbReference type="RefSeq" id="WP_320384389.1">
    <property type="nucleotide sequence ID" value="NZ_JAROCA020000001.1"/>
</dbReference>
<name>A0ABU5CFB5_9BACI</name>
<proteinExistence type="predicted"/>
<evidence type="ECO:0008006" key="3">
    <source>
        <dbReference type="Google" id="ProtNLM"/>
    </source>
</evidence>
<organism evidence="1 2">
    <name type="scientific">Tigheibacillus jepli</name>
    <dbReference type="NCBI Taxonomy" id="3035914"/>
    <lineage>
        <taxon>Bacteria</taxon>
        <taxon>Bacillati</taxon>
        <taxon>Bacillota</taxon>
        <taxon>Bacilli</taxon>
        <taxon>Bacillales</taxon>
        <taxon>Bacillaceae</taxon>
        <taxon>Tigheibacillus</taxon>
    </lineage>
</organism>
<evidence type="ECO:0000313" key="1">
    <source>
        <dbReference type="EMBL" id="MDY0405022.1"/>
    </source>
</evidence>
<comment type="caution">
    <text evidence="1">The sequence shown here is derived from an EMBL/GenBank/DDBJ whole genome shotgun (WGS) entry which is preliminary data.</text>
</comment>
<dbReference type="EMBL" id="JAROCA020000001">
    <property type="protein sequence ID" value="MDY0405022.1"/>
    <property type="molecule type" value="Genomic_DNA"/>
</dbReference>
<keyword evidence="2" id="KW-1185">Reference proteome</keyword>
<protein>
    <recommendedName>
        <fullName evidence="3">Transposase</fullName>
    </recommendedName>
</protein>
<sequence>MISPLGESIERHLRMAEEEGIEKGMEKGIEEGAKEKAVEVAKKLLQMGMPTDEVAEITELNKDDIMKLAEQK</sequence>
<gene>
    <name evidence="1" type="ORF">P5G51_006065</name>
</gene>
<accession>A0ABU5CFB5</accession>
<evidence type="ECO:0000313" key="2">
    <source>
        <dbReference type="Proteomes" id="UP001228376"/>
    </source>
</evidence>
<reference evidence="1 2" key="1">
    <citation type="submission" date="2023-10" db="EMBL/GenBank/DDBJ databases">
        <title>179-bfca-hs.</title>
        <authorList>
            <person name="Miliotis G."/>
            <person name="Sengupta P."/>
            <person name="Hameed A."/>
            <person name="Chuvochina M."/>
            <person name="Mcdonagh F."/>
            <person name="Simpson A.C."/>
            <person name="Singh N.K."/>
            <person name="Rekha P.D."/>
            <person name="Raman K."/>
            <person name="Hugenholtz P."/>
            <person name="Venkateswaran K."/>
        </authorList>
    </citation>
    <scope>NUCLEOTIDE SEQUENCE [LARGE SCALE GENOMIC DNA]</scope>
    <source>
        <strain evidence="1 2">179-BFC-A-HS</strain>
    </source>
</reference>
<dbReference type="Proteomes" id="UP001228376">
    <property type="component" value="Unassembled WGS sequence"/>
</dbReference>